<gene>
    <name evidence="2" type="ORF">KFL_007060010</name>
</gene>
<feature type="region of interest" description="Disordered" evidence="1">
    <location>
        <begin position="416"/>
        <end position="486"/>
    </location>
</feature>
<dbReference type="AlphaFoldDB" id="A0A1Y1IJI6"/>
<keyword evidence="3" id="KW-1185">Reference proteome</keyword>
<reference evidence="2 3" key="1">
    <citation type="journal article" date="2014" name="Nat. Commun.">
        <title>Klebsormidium flaccidum genome reveals primary factors for plant terrestrial adaptation.</title>
        <authorList>
            <person name="Hori K."/>
            <person name="Maruyama F."/>
            <person name="Fujisawa T."/>
            <person name="Togashi T."/>
            <person name="Yamamoto N."/>
            <person name="Seo M."/>
            <person name="Sato S."/>
            <person name="Yamada T."/>
            <person name="Mori H."/>
            <person name="Tajima N."/>
            <person name="Moriyama T."/>
            <person name="Ikeuchi M."/>
            <person name="Watanabe M."/>
            <person name="Wada H."/>
            <person name="Kobayashi K."/>
            <person name="Saito M."/>
            <person name="Masuda T."/>
            <person name="Sasaki-Sekimoto Y."/>
            <person name="Mashiguchi K."/>
            <person name="Awai K."/>
            <person name="Shimojima M."/>
            <person name="Masuda S."/>
            <person name="Iwai M."/>
            <person name="Nobusawa T."/>
            <person name="Narise T."/>
            <person name="Kondo S."/>
            <person name="Saito H."/>
            <person name="Sato R."/>
            <person name="Murakawa M."/>
            <person name="Ihara Y."/>
            <person name="Oshima-Yamada Y."/>
            <person name="Ohtaka K."/>
            <person name="Satoh M."/>
            <person name="Sonobe K."/>
            <person name="Ishii M."/>
            <person name="Ohtani R."/>
            <person name="Kanamori-Sato M."/>
            <person name="Honoki R."/>
            <person name="Miyazaki D."/>
            <person name="Mochizuki H."/>
            <person name="Umetsu J."/>
            <person name="Higashi K."/>
            <person name="Shibata D."/>
            <person name="Kamiya Y."/>
            <person name="Sato N."/>
            <person name="Nakamura Y."/>
            <person name="Tabata S."/>
            <person name="Ida S."/>
            <person name="Kurokawa K."/>
            <person name="Ohta H."/>
        </authorList>
    </citation>
    <scope>NUCLEOTIDE SEQUENCE [LARGE SCALE GENOMIC DNA]</scope>
    <source>
        <strain evidence="2 3">NIES-2285</strain>
    </source>
</reference>
<evidence type="ECO:0000313" key="3">
    <source>
        <dbReference type="Proteomes" id="UP000054558"/>
    </source>
</evidence>
<dbReference type="EMBL" id="DF237655">
    <property type="protein sequence ID" value="GAQ90944.1"/>
    <property type="molecule type" value="Genomic_DNA"/>
</dbReference>
<protein>
    <submittedName>
        <fullName evidence="2">Uncharacterized protein</fullName>
    </submittedName>
</protein>
<sequence length="486" mass="53208">MNVGQVGGAQNPVQELASPLALAPGLQGPPGSAKKTKTPKTPGEPRSKLRTEGGYLSVYDIINLVLEKEPGSDARDRFKGYRDGDKKLLDLPRIAFSGKHESPALSKWDELEALLKHVQDPAKVLKFRLTYKKDLEAVLGPEPATNAANLAAFGLLQGNYCPGQGGNPDSYIASLPNLGAFLAFKRSLEYETVTVYSAWMTSRRSEFLYVKYRCNPKLKVKCAARIIARIPYAEASERPPPPKQAIAAPKEEVPAVINVNELSLERGPITVELEVGHEGHVPGSAADVEALPVDDRVSDRLKELAKEGHDWKSIQQQLHALGGAIVQQEAAHDAAQNAKRFFPDEKTIKAQLVVEGRKQRDEISKAAQHWSKFRAHLSLLHAWSVLAPKETARTALARVEDIVAFLQPHLENVQGAPLQGQDSLAPGLVHEPQAKPKKRKGDGDAGGGAKKRGRKKKEEEVKIDVNTLPHMHDDVQISEAQSNQWV</sequence>
<dbReference type="Proteomes" id="UP000054558">
    <property type="component" value="Unassembled WGS sequence"/>
</dbReference>
<accession>A0A1Y1IJI6</accession>
<evidence type="ECO:0000256" key="1">
    <source>
        <dbReference type="SAM" id="MobiDB-lite"/>
    </source>
</evidence>
<name>A0A1Y1IJI6_KLENI</name>
<organism evidence="2 3">
    <name type="scientific">Klebsormidium nitens</name>
    <name type="common">Green alga</name>
    <name type="synonym">Ulothrix nitens</name>
    <dbReference type="NCBI Taxonomy" id="105231"/>
    <lineage>
        <taxon>Eukaryota</taxon>
        <taxon>Viridiplantae</taxon>
        <taxon>Streptophyta</taxon>
        <taxon>Klebsormidiophyceae</taxon>
        <taxon>Klebsormidiales</taxon>
        <taxon>Klebsormidiaceae</taxon>
        <taxon>Klebsormidium</taxon>
    </lineage>
</organism>
<evidence type="ECO:0000313" key="2">
    <source>
        <dbReference type="EMBL" id="GAQ90944.1"/>
    </source>
</evidence>
<proteinExistence type="predicted"/>
<feature type="compositionally biased region" description="Low complexity" evidence="1">
    <location>
        <begin position="16"/>
        <end position="33"/>
    </location>
</feature>
<feature type="region of interest" description="Disordered" evidence="1">
    <location>
        <begin position="1"/>
        <end position="50"/>
    </location>
</feature>